<evidence type="ECO:0000259" key="4">
    <source>
        <dbReference type="PROSITE" id="PS01124"/>
    </source>
</evidence>
<evidence type="ECO:0000256" key="1">
    <source>
        <dbReference type="ARBA" id="ARBA00023015"/>
    </source>
</evidence>
<keyword evidence="3" id="KW-0804">Transcription</keyword>
<keyword evidence="2" id="KW-0238">DNA-binding</keyword>
<reference evidence="5" key="2">
    <citation type="submission" date="2020-09" db="EMBL/GenBank/DDBJ databases">
        <authorList>
            <person name="Sun Q."/>
            <person name="Zhou Y."/>
        </authorList>
    </citation>
    <scope>NUCLEOTIDE SEQUENCE</scope>
    <source>
        <strain evidence="5">CGMCC 1.12187</strain>
    </source>
</reference>
<dbReference type="GO" id="GO:0043565">
    <property type="term" value="F:sequence-specific DNA binding"/>
    <property type="evidence" value="ECO:0007669"/>
    <property type="project" value="InterPro"/>
</dbReference>
<comment type="caution">
    <text evidence="5">The sequence shown here is derived from an EMBL/GenBank/DDBJ whole genome shotgun (WGS) entry which is preliminary data.</text>
</comment>
<feature type="domain" description="HTH araC/xylS-type" evidence="4">
    <location>
        <begin position="199"/>
        <end position="301"/>
    </location>
</feature>
<dbReference type="Pfam" id="PF12833">
    <property type="entry name" value="HTH_18"/>
    <property type="match status" value="1"/>
</dbReference>
<reference evidence="5" key="1">
    <citation type="journal article" date="2014" name="Int. J. Syst. Evol. Microbiol.">
        <title>Complete genome sequence of Corynebacterium casei LMG S-19264T (=DSM 44701T), isolated from a smear-ripened cheese.</title>
        <authorList>
            <consortium name="US DOE Joint Genome Institute (JGI-PGF)"/>
            <person name="Walter F."/>
            <person name="Albersmeier A."/>
            <person name="Kalinowski J."/>
            <person name="Ruckert C."/>
        </authorList>
    </citation>
    <scope>NUCLEOTIDE SEQUENCE</scope>
    <source>
        <strain evidence="5">CGMCC 1.12187</strain>
    </source>
</reference>
<dbReference type="Gene3D" id="1.10.10.60">
    <property type="entry name" value="Homeodomain-like"/>
    <property type="match status" value="1"/>
</dbReference>
<keyword evidence="1" id="KW-0805">Transcription regulation</keyword>
<dbReference type="InterPro" id="IPR009057">
    <property type="entry name" value="Homeodomain-like_sf"/>
</dbReference>
<dbReference type="SUPFAM" id="SSF46689">
    <property type="entry name" value="Homeodomain-like"/>
    <property type="match status" value="1"/>
</dbReference>
<sequence>MGNEALQQVYARARMGRVADPGTFRYSQDVHGDTDLSLGRMHFHGTVAGHLVQQQAYSVIAPTAGSLRWEIDDRPGTGPHPFLLQPGQHYYGESQGLSVDSANLGADALEEIARTVYGDERLTLGFGAPHPVSAQLADYWQATYTYVRHTLTDPATAGIALLRAELLRRLAVATLEAFPLAGDPHARRETVAARQAAYTAAVEFLHAAVSLPITLEDVARHAGVSTVELVRAFRTHAGLTPGAYLRGVRLAAAHQDLVAADPTAGDTVGSIAARWGFPHPGDFARRHRAAYGVHPSHTLRH</sequence>
<dbReference type="SMART" id="SM00342">
    <property type="entry name" value="HTH_ARAC"/>
    <property type="match status" value="1"/>
</dbReference>
<evidence type="ECO:0000313" key="5">
    <source>
        <dbReference type="EMBL" id="GGG70031.1"/>
    </source>
</evidence>
<name>A0A917M0S3_9MICC</name>
<proteinExistence type="predicted"/>
<dbReference type="GO" id="GO:0003700">
    <property type="term" value="F:DNA-binding transcription factor activity"/>
    <property type="evidence" value="ECO:0007669"/>
    <property type="project" value="InterPro"/>
</dbReference>
<dbReference type="PROSITE" id="PS01124">
    <property type="entry name" value="HTH_ARAC_FAMILY_2"/>
    <property type="match status" value="1"/>
</dbReference>
<organism evidence="5 6">
    <name type="scientific">Kocuria dechangensis</name>
    <dbReference type="NCBI Taxonomy" id="1176249"/>
    <lineage>
        <taxon>Bacteria</taxon>
        <taxon>Bacillati</taxon>
        <taxon>Actinomycetota</taxon>
        <taxon>Actinomycetes</taxon>
        <taxon>Micrococcales</taxon>
        <taxon>Micrococcaceae</taxon>
        <taxon>Kocuria</taxon>
    </lineage>
</organism>
<protein>
    <recommendedName>
        <fullName evidence="4">HTH araC/xylS-type domain-containing protein</fullName>
    </recommendedName>
</protein>
<dbReference type="InterPro" id="IPR050204">
    <property type="entry name" value="AraC_XylS_family_regulators"/>
</dbReference>
<dbReference type="AlphaFoldDB" id="A0A917M0S3"/>
<accession>A0A917M0S3</accession>
<gene>
    <name evidence="5" type="ORF">GCM10011374_38200</name>
</gene>
<dbReference type="Proteomes" id="UP000638848">
    <property type="component" value="Unassembled WGS sequence"/>
</dbReference>
<evidence type="ECO:0000313" key="6">
    <source>
        <dbReference type="Proteomes" id="UP000638848"/>
    </source>
</evidence>
<dbReference type="EMBL" id="BMEQ01000037">
    <property type="protein sequence ID" value="GGG70031.1"/>
    <property type="molecule type" value="Genomic_DNA"/>
</dbReference>
<keyword evidence="6" id="KW-1185">Reference proteome</keyword>
<evidence type="ECO:0000256" key="3">
    <source>
        <dbReference type="ARBA" id="ARBA00023163"/>
    </source>
</evidence>
<dbReference type="PANTHER" id="PTHR46796">
    <property type="entry name" value="HTH-TYPE TRANSCRIPTIONAL ACTIVATOR RHAS-RELATED"/>
    <property type="match status" value="1"/>
</dbReference>
<dbReference type="InterPro" id="IPR018060">
    <property type="entry name" value="HTH_AraC"/>
</dbReference>
<evidence type="ECO:0000256" key="2">
    <source>
        <dbReference type="ARBA" id="ARBA00023125"/>
    </source>
</evidence>
<dbReference type="PANTHER" id="PTHR46796:SF12">
    <property type="entry name" value="HTH-TYPE DNA-BINDING TRANSCRIPTIONAL ACTIVATOR EUTR"/>
    <property type="match status" value="1"/>
</dbReference>